<reference evidence="3" key="1">
    <citation type="journal article" date="2020" name="mSystems">
        <title>Genome- and Community-Level Interaction Insights into Carbon Utilization and Element Cycling Functions of Hydrothermarchaeota in Hydrothermal Sediment.</title>
        <authorList>
            <person name="Zhou Z."/>
            <person name="Liu Y."/>
            <person name="Xu W."/>
            <person name="Pan J."/>
            <person name="Luo Z.H."/>
            <person name="Li M."/>
        </authorList>
    </citation>
    <scope>NUCLEOTIDE SEQUENCE [LARGE SCALE GENOMIC DNA]</scope>
    <source>
        <strain evidence="3">SpSt-855</strain>
    </source>
</reference>
<evidence type="ECO:0000256" key="2">
    <source>
        <dbReference type="SAM" id="Phobius"/>
    </source>
</evidence>
<protein>
    <submittedName>
        <fullName evidence="3">Uncharacterized protein</fullName>
    </submittedName>
</protein>
<gene>
    <name evidence="3" type="ORF">ENW50_02195</name>
</gene>
<evidence type="ECO:0000256" key="1">
    <source>
        <dbReference type="SAM" id="MobiDB-lite"/>
    </source>
</evidence>
<proteinExistence type="predicted"/>
<keyword evidence="2" id="KW-1133">Transmembrane helix</keyword>
<dbReference type="EMBL" id="DTKL01000015">
    <property type="protein sequence ID" value="HGY93489.1"/>
    <property type="molecule type" value="Genomic_DNA"/>
</dbReference>
<keyword evidence="2" id="KW-0472">Membrane</keyword>
<sequence>MPDSQPSRESGPGSQKPAAGRDPDRVPRQQVRGLILLALLLAFFALMRANWHALFAPGWWRIF</sequence>
<comment type="caution">
    <text evidence="3">The sequence shown here is derived from an EMBL/GenBank/DDBJ whole genome shotgun (WGS) entry which is preliminary data.</text>
</comment>
<name>A0A7V4XQS2_9BACT</name>
<organism evidence="3">
    <name type="scientific">Acidobacterium capsulatum</name>
    <dbReference type="NCBI Taxonomy" id="33075"/>
    <lineage>
        <taxon>Bacteria</taxon>
        <taxon>Pseudomonadati</taxon>
        <taxon>Acidobacteriota</taxon>
        <taxon>Terriglobia</taxon>
        <taxon>Terriglobales</taxon>
        <taxon>Acidobacteriaceae</taxon>
        <taxon>Acidobacterium</taxon>
    </lineage>
</organism>
<feature type="region of interest" description="Disordered" evidence="1">
    <location>
        <begin position="1"/>
        <end position="26"/>
    </location>
</feature>
<dbReference type="AlphaFoldDB" id="A0A7V4XQS2"/>
<keyword evidence="2" id="KW-0812">Transmembrane</keyword>
<accession>A0A7V4XQS2</accession>
<evidence type="ECO:0000313" key="3">
    <source>
        <dbReference type="EMBL" id="HGY93489.1"/>
    </source>
</evidence>
<feature type="transmembrane region" description="Helical" evidence="2">
    <location>
        <begin position="31"/>
        <end position="51"/>
    </location>
</feature>